<organism evidence="2 3">
    <name type="scientific">Daphnia galeata</name>
    <dbReference type="NCBI Taxonomy" id="27404"/>
    <lineage>
        <taxon>Eukaryota</taxon>
        <taxon>Metazoa</taxon>
        <taxon>Ecdysozoa</taxon>
        <taxon>Arthropoda</taxon>
        <taxon>Crustacea</taxon>
        <taxon>Branchiopoda</taxon>
        <taxon>Diplostraca</taxon>
        <taxon>Cladocera</taxon>
        <taxon>Anomopoda</taxon>
        <taxon>Daphniidae</taxon>
        <taxon>Daphnia</taxon>
    </lineage>
</organism>
<evidence type="ECO:0000256" key="1">
    <source>
        <dbReference type="SAM" id="MobiDB-lite"/>
    </source>
</evidence>
<name>A0A8J2W1E1_9CRUS</name>
<reference evidence="2" key="1">
    <citation type="submission" date="2021-11" db="EMBL/GenBank/DDBJ databases">
        <authorList>
            <person name="Schell T."/>
        </authorList>
    </citation>
    <scope>NUCLEOTIDE SEQUENCE</scope>
    <source>
        <strain evidence="2">M5</strain>
    </source>
</reference>
<feature type="region of interest" description="Disordered" evidence="1">
    <location>
        <begin position="21"/>
        <end position="40"/>
    </location>
</feature>
<dbReference type="Proteomes" id="UP000789390">
    <property type="component" value="Unassembled WGS sequence"/>
</dbReference>
<feature type="compositionally biased region" description="Basic and acidic residues" evidence="1">
    <location>
        <begin position="211"/>
        <end position="229"/>
    </location>
</feature>
<accession>A0A8J2W1E1</accession>
<proteinExistence type="predicted"/>
<evidence type="ECO:0000313" key="3">
    <source>
        <dbReference type="Proteomes" id="UP000789390"/>
    </source>
</evidence>
<feature type="region of interest" description="Disordered" evidence="1">
    <location>
        <begin position="164"/>
        <end position="249"/>
    </location>
</feature>
<dbReference type="EMBL" id="CAKKLH010000049">
    <property type="protein sequence ID" value="CAH0101022.1"/>
    <property type="molecule type" value="Genomic_DNA"/>
</dbReference>
<sequence>MADEPDDGLDLAGQRLDEAMSQRKKEFQHMKNIIGRKVKQRNKEDRMRLALFKESYKGKKEVPKRTKPWTTIEWQTYWNSLDNNQQNNLDRKKSHCHESINNKIDEMADNFNASVVCLIRYPNGTQHTKYVLTSGGGIKYAKTEDGILTNQLWHRYWNRKQAKKKGINQDSEHESELDENPKQRKSLEKEASKRKKKEKKKGIDQEGENESELRENPKQRKSFGKDASKKMQKAKKTRMDQQIENETVLRENLEQRNSIERGSKTLCLSNFAIIST</sequence>
<feature type="compositionally biased region" description="Basic and acidic residues" evidence="1">
    <location>
        <begin position="237"/>
        <end position="249"/>
    </location>
</feature>
<evidence type="ECO:0000313" key="2">
    <source>
        <dbReference type="EMBL" id="CAH0101022.1"/>
    </source>
</evidence>
<feature type="compositionally biased region" description="Basic and acidic residues" evidence="1">
    <location>
        <begin position="170"/>
        <end position="191"/>
    </location>
</feature>
<comment type="caution">
    <text evidence="2">The sequence shown here is derived from an EMBL/GenBank/DDBJ whole genome shotgun (WGS) entry which is preliminary data.</text>
</comment>
<dbReference type="AlphaFoldDB" id="A0A8J2W1E1"/>
<gene>
    <name evidence="2" type="ORF">DGAL_LOCUS3319</name>
</gene>
<protein>
    <submittedName>
        <fullName evidence="2">Uncharacterized protein</fullName>
    </submittedName>
</protein>
<keyword evidence="3" id="KW-1185">Reference proteome</keyword>
<dbReference type="OrthoDB" id="6342188at2759"/>